<dbReference type="OrthoDB" id="6410211at2759"/>
<dbReference type="Proteomes" id="UP000677054">
    <property type="component" value="Unassembled WGS sequence"/>
</dbReference>
<evidence type="ECO:0000259" key="5">
    <source>
        <dbReference type="Pfam" id="PF03372"/>
    </source>
</evidence>
<protein>
    <recommendedName>
        <fullName evidence="5">Endonuclease/exonuclease/phosphatase domain-containing protein</fullName>
    </recommendedName>
</protein>
<organism evidence="6">
    <name type="scientific">Darwinula stevensoni</name>
    <dbReference type="NCBI Taxonomy" id="69355"/>
    <lineage>
        <taxon>Eukaryota</taxon>
        <taxon>Metazoa</taxon>
        <taxon>Ecdysozoa</taxon>
        <taxon>Arthropoda</taxon>
        <taxon>Crustacea</taxon>
        <taxon>Oligostraca</taxon>
        <taxon>Ostracoda</taxon>
        <taxon>Podocopa</taxon>
        <taxon>Podocopida</taxon>
        <taxon>Darwinulocopina</taxon>
        <taxon>Darwinuloidea</taxon>
        <taxon>Darwinulidae</taxon>
        <taxon>Darwinula</taxon>
    </lineage>
</organism>
<dbReference type="AlphaFoldDB" id="A0A7R8X695"/>
<evidence type="ECO:0000256" key="3">
    <source>
        <dbReference type="ARBA" id="ARBA00022801"/>
    </source>
</evidence>
<sequence length="428" mass="47565">MKSFRAVLTMLALGAACTAFDLKLATFNIRQLGDAKLDKPAVVEILLQPHRLRLHFIASSASVSFSRPQILDDYDLVSIQELTDADGSCVPRLLDLLNEASGKEYTNHTSPRLGNSDTKEQYLILYRPSVVQVKNSLLYDDVGDDFEREPYYVTFEAGNLGLTPSILALSLITMSITSHHVAGGYEFTIGSIHTRPTAAVPELDHFALATDWVTDASGVQEFILLGDFNADCDYVKESDWANISLWTRPEFQWLVRHDEDTTANGNTFCAYDRVVVKGSALSGRVGGVRVRPFDQEFELGQEEALDVSDHYPVEFTLSRNGTWAGEERRVSSVTLGKARQPGRSHSSRVVVREGQPVRGGDHLEAREEPLDVVDVVLEDSLRQSRVCRPETSGEVSSRLRRLGDDDRIVLRGVPAVIVHLVEKRVDIP</sequence>
<proteinExistence type="inferred from homology"/>
<accession>A0A7R8X695</accession>
<name>A0A7R8X695_9CRUS</name>
<keyword evidence="2" id="KW-0540">Nuclease</keyword>
<dbReference type="Gene3D" id="3.60.10.10">
    <property type="entry name" value="Endonuclease/exonuclease/phosphatase"/>
    <property type="match status" value="1"/>
</dbReference>
<dbReference type="EMBL" id="CAJPEV010000716">
    <property type="protein sequence ID" value="CAG0887860.1"/>
    <property type="molecule type" value="Genomic_DNA"/>
</dbReference>
<dbReference type="InterPro" id="IPR005135">
    <property type="entry name" value="Endo/exonuclease/phosphatase"/>
</dbReference>
<dbReference type="PANTHER" id="PTHR11371:SF31">
    <property type="entry name" value="EXTRACELLULAR NUCLEASE"/>
    <property type="match status" value="1"/>
</dbReference>
<dbReference type="PROSITE" id="PS51257">
    <property type="entry name" value="PROKAR_LIPOPROTEIN"/>
    <property type="match status" value="1"/>
</dbReference>
<dbReference type="GO" id="GO:0006308">
    <property type="term" value="P:DNA catabolic process"/>
    <property type="evidence" value="ECO:0007669"/>
    <property type="project" value="InterPro"/>
</dbReference>
<gene>
    <name evidence="6" type="ORF">DSTB1V02_LOCUS4691</name>
</gene>
<feature type="signal peptide" evidence="4">
    <location>
        <begin position="1"/>
        <end position="19"/>
    </location>
</feature>
<evidence type="ECO:0000256" key="2">
    <source>
        <dbReference type="ARBA" id="ARBA00022722"/>
    </source>
</evidence>
<feature type="non-terminal residue" evidence="6">
    <location>
        <position position="428"/>
    </location>
</feature>
<dbReference type="GO" id="GO:0003677">
    <property type="term" value="F:DNA binding"/>
    <property type="evidence" value="ECO:0007669"/>
    <property type="project" value="TreeGrafter"/>
</dbReference>
<dbReference type="GO" id="GO:0005634">
    <property type="term" value="C:nucleus"/>
    <property type="evidence" value="ECO:0007669"/>
    <property type="project" value="TreeGrafter"/>
</dbReference>
<reference evidence="6" key="1">
    <citation type="submission" date="2020-11" db="EMBL/GenBank/DDBJ databases">
        <authorList>
            <person name="Tran Van P."/>
        </authorList>
    </citation>
    <scope>NUCLEOTIDE SEQUENCE</scope>
</reference>
<dbReference type="PANTHER" id="PTHR11371">
    <property type="entry name" value="DEOXYRIBONUCLEASE"/>
    <property type="match status" value="1"/>
</dbReference>
<feature type="domain" description="Endonuclease/exonuclease/phosphatase" evidence="5">
    <location>
        <begin position="69"/>
        <end position="310"/>
    </location>
</feature>
<dbReference type="InterPro" id="IPR016202">
    <property type="entry name" value="DNase_I"/>
</dbReference>
<dbReference type="GO" id="GO:0004530">
    <property type="term" value="F:deoxyribonuclease I activity"/>
    <property type="evidence" value="ECO:0007669"/>
    <property type="project" value="TreeGrafter"/>
</dbReference>
<dbReference type="InterPro" id="IPR036691">
    <property type="entry name" value="Endo/exonu/phosph_ase_sf"/>
</dbReference>
<comment type="similarity">
    <text evidence="1">Belongs to the DNase I family.</text>
</comment>
<evidence type="ECO:0000313" key="6">
    <source>
        <dbReference type="EMBL" id="CAD7244804.1"/>
    </source>
</evidence>
<evidence type="ECO:0000313" key="7">
    <source>
        <dbReference type="Proteomes" id="UP000677054"/>
    </source>
</evidence>
<keyword evidence="3" id="KW-0378">Hydrolase</keyword>
<dbReference type="EMBL" id="LR900233">
    <property type="protein sequence ID" value="CAD7244804.1"/>
    <property type="molecule type" value="Genomic_DNA"/>
</dbReference>
<evidence type="ECO:0000256" key="1">
    <source>
        <dbReference type="ARBA" id="ARBA00007359"/>
    </source>
</evidence>
<dbReference type="PRINTS" id="PR00130">
    <property type="entry name" value="DNASEI"/>
</dbReference>
<keyword evidence="4" id="KW-0732">Signal</keyword>
<dbReference type="SUPFAM" id="SSF56219">
    <property type="entry name" value="DNase I-like"/>
    <property type="match status" value="1"/>
</dbReference>
<dbReference type="Pfam" id="PF03372">
    <property type="entry name" value="Exo_endo_phos"/>
    <property type="match status" value="1"/>
</dbReference>
<evidence type="ECO:0000256" key="4">
    <source>
        <dbReference type="SAM" id="SignalP"/>
    </source>
</evidence>
<feature type="chain" id="PRO_5036209014" description="Endonuclease/exonuclease/phosphatase domain-containing protein" evidence="4">
    <location>
        <begin position="20"/>
        <end position="428"/>
    </location>
</feature>
<dbReference type="SMART" id="SM00476">
    <property type="entry name" value="DNaseIc"/>
    <property type="match status" value="1"/>
</dbReference>
<keyword evidence="7" id="KW-1185">Reference proteome</keyword>